<gene>
    <name evidence="2" type="ORF">IAA81_03535</name>
</gene>
<reference evidence="2" key="1">
    <citation type="submission" date="2020-10" db="EMBL/GenBank/DDBJ databases">
        <authorList>
            <person name="Gilroy R."/>
        </authorList>
    </citation>
    <scope>NUCLEOTIDE SEQUENCE</scope>
    <source>
        <strain evidence="2">10532</strain>
    </source>
</reference>
<evidence type="ECO:0000256" key="1">
    <source>
        <dbReference type="SAM" id="MobiDB-lite"/>
    </source>
</evidence>
<dbReference type="Proteomes" id="UP000823638">
    <property type="component" value="Unassembled WGS sequence"/>
</dbReference>
<comment type="caution">
    <text evidence="2">The sequence shown here is derived from an EMBL/GenBank/DDBJ whole genome shotgun (WGS) entry which is preliminary data.</text>
</comment>
<proteinExistence type="predicted"/>
<feature type="compositionally biased region" description="Basic and acidic residues" evidence="1">
    <location>
        <begin position="160"/>
        <end position="172"/>
    </location>
</feature>
<dbReference type="AlphaFoldDB" id="A0A9D9HP29"/>
<evidence type="ECO:0000313" key="3">
    <source>
        <dbReference type="Proteomes" id="UP000823638"/>
    </source>
</evidence>
<evidence type="ECO:0000313" key="2">
    <source>
        <dbReference type="EMBL" id="MBO8457283.1"/>
    </source>
</evidence>
<feature type="region of interest" description="Disordered" evidence="1">
    <location>
        <begin position="137"/>
        <end position="172"/>
    </location>
</feature>
<accession>A0A9D9HP29</accession>
<name>A0A9D9HP29_9SPIR</name>
<dbReference type="EMBL" id="JADIMM010000049">
    <property type="protein sequence ID" value="MBO8457283.1"/>
    <property type="molecule type" value="Genomic_DNA"/>
</dbReference>
<reference evidence="2" key="2">
    <citation type="journal article" date="2021" name="PeerJ">
        <title>Extensive microbial diversity within the chicken gut microbiome revealed by metagenomics and culture.</title>
        <authorList>
            <person name="Gilroy R."/>
            <person name="Ravi A."/>
            <person name="Getino M."/>
            <person name="Pursley I."/>
            <person name="Horton D.L."/>
            <person name="Alikhan N.F."/>
            <person name="Baker D."/>
            <person name="Gharbi K."/>
            <person name="Hall N."/>
            <person name="Watson M."/>
            <person name="Adriaenssens E.M."/>
            <person name="Foster-Nyarko E."/>
            <person name="Jarju S."/>
            <person name="Secka A."/>
            <person name="Antonio M."/>
            <person name="Oren A."/>
            <person name="Chaudhuri R.R."/>
            <person name="La Ragione R."/>
            <person name="Hildebrand F."/>
            <person name="Pallen M.J."/>
        </authorList>
    </citation>
    <scope>NUCLEOTIDE SEQUENCE</scope>
    <source>
        <strain evidence="2">10532</strain>
    </source>
</reference>
<protein>
    <submittedName>
        <fullName evidence="2">Uncharacterized protein</fullName>
    </submittedName>
</protein>
<organism evidence="2 3">
    <name type="scientific">Candidatus Gallitreponema excrementavium</name>
    <dbReference type="NCBI Taxonomy" id="2840840"/>
    <lineage>
        <taxon>Bacteria</taxon>
        <taxon>Pseudomonadati</taxon>
        <taxon>Spirochaetota</taxon>
        <taxon>Spirochaetia</taxon>
        <taxon>Spirochaetales</taxon>
        <taxon>Candidatus Gallitreponema</taxon>
    </lineage>
</organism>
<sequence length="185" mass="22751">MKVNFEFNFEELDNNELRINGRRTDSYGVAMWDSIIIKKEWISWIITTLRNLTYEDYNTWQRRIRNDYEDCRLIIRIFLRENDYSFIKIFPFWKDEERITPAIEIPYLSWNKRLLMSEFIEPFLVALSQFLTEEERGKLPPPWSEREEEEKKKGKRKRKKDDQSDDGRISVRFLGEIDPRDYFGW</sequence>